<evidence type="ECO:0000313" key="3">
    <source>
        <dbReference type="Proteomes" id="UP000215355"/>
    </source>
</evidence>
<dbReference type="Proteomes" id="UP000215355">
    <property type="component" value="Chromosome 1"/>
</dbReference>
<dbReference type="Pfam" id="PF12833">
    <property type="entry name" value="HTH_18"/>
    <property type="match status" value="1"/>
</dbReference>
<dbReference type="Pfam" id="PF20240">
    <property type="entry name" value="DUF6597"/>
    <property type="match status" value="1"/>
</dbReference>
<dbReference type="EMBL" id="LT906468">
    <property type="protein sequence ID" value="SNV48048.1"/>
    <property type="molecule type" value="Genomic_DNA"/>
</dbReference>
<protein>
    <submittedName>
        <fullName evidence="2">Helix-turn-helix domain</fullName>
    </submittedName>
</protein>
<proteinExistence type="predicted"/>
<dbReference type="GO" id="GO:0003700">
    <property type="term" value="F:DNA-binding transcription factor activity"/>
    <property type="evidence" value="ECO:0007669"/>
    <property type="project" value="InterPro"/>
</dbReference>
<organism evidence="2 3">
    <name type="scientific">Sphingobacterium mizutaii</name>
    <dbReference type="NCBI Taxonomy" id="1010"/>
    <lineage>
        <taxon>Bacteria</taxon>
        <taxon>Pseudomonadati</taxon>
        <taxon>Bacteroidota</taxon>
        <taxon>Sphingobacteriia</taxon>
        <taxon>Sphingobacteriales</taxon>
        <taxon>Sphingobacteriaceae</taxon>
        <taxon>Sphingobacterium</taxon>
    </lineage>
</organism>
<dbReference type="GO" id="GO:0043565">
    <property type="term" value="F:sequence-specific DNA binding"/>
    <property type="evidence" value="ECO:0007669"/>
    <property type="project" value="InterPro"/>
</dbReference>
<dbReference type="InterPro" id="IPR018060">
    <property type="entry name" value="HTH_AraC"/>
</dbReference>
<reference evidence="2 3" key="1">
    <citation type="submission" date="2017-06" db="EMBL/GenBank/DDBJ databases">
        <authorList>
            <consortium name="Pathogen Informatics"/>
        </authorList>
    </citation>
    <scope>NUCLEOTIDE SEQUENCE [LARGE SCALE GENOMIC DNA]</scope>
    <source>
        <strain evidence="2 3">NCTC12149</strain>
    </source>
</reference>
<dbReference type="Gene3D" id="1.10.10.60">
    <property type="entry name" value="Homeodomain-like"/>
    <property type="match status" value="1"/>
</dbReference>
<evidence type="ECO:0000313" key="2">
    <source>
        <dbReference type="EMBL" id="SNV48048.1"/>
    </source>
</evidence>
<dbReference type="AlphaFoldDB" id="A0AAJ4XAX0"/>
<evidence type="ECO:0000259" key="1">
    <source>
        <dbReference type="PROSITE" id="PS01124"/>
    </source>
</evidence>
<sequence>MQIRGLFNPIQPTVKISANQVAYMEYLPDYRLQPFIYCYWQLKTCQPLAEPFTYRVVTDSCIDVIFDLNNPKENYVMGFFKKYSEFPLSTSFSYIGIRFLPTMFPQFFKINALELSHQIEHLKSVVPHLSDFISTRFDESQSSDVIRGLLDNYLLSLYAKAQFNTDNRLYAGIEMILKNCGSVNLQKDLDTGISPRQLRRLFEFYIGDTAKTFSKVVRFQKFLNTNPSKQNLRQNKLFFDAGYYDQSHFIKEFKDFYGITPVKAFENYNNSHLI</sequence>
<name>A0AAJ4XAX0_9SPHI</name>
<gene>
    <name evidence="2" type="ORF">SAMEA4412673_01475</name>
</gene>
<feature type="domain" description="HTH araC/xylS-type" evidence="1">
    <location>
        <begin position="192"/>
        <end position="267"/>
    </location>
</feature>
<dbReference type="KEGG" id="smiz:4412673_01475"/>
<dbReference type="InterPro" id="IPR046532">
    <property type="entry name" value="DUF6597"/>
</dbReference>
<accession>A0AAJ4XAX0</accession>
<dbReference type="PROSITE" id="PS01124">
    <property type="entry name" value="HTH_ARAC_FAMILY_2"/>
    <property type="match status" value="1"/>
</dbReference>